<gene>
    <name evidence="3" type="ORF">HHL28_03805</name>
</gene>
<reference evidence="3" key="1">
    <citation type="submission" date="2020-04" db="EMBL/GenBank/DDBJ databases">
        <title>A desert anoxygenic phototrophic bacterium fixes CO2 using RubisCO under aerobic conditions.</title>
        <authorList>
            <person name="Tang K."/>
        </authorList>
    </citation>
    <scope>NUCLEOTIDE SEQUENCE [LARGE SCALE GENOMIC DNA]</scope>
    <source>
        <strain evidence="3">MIMtkB3</strain>
    </source>
</reference>
<accession>A0A858R4L6</accession>
<dbReference type="PANTHER" id="PTHR46268:SF15">
    <property type="entry name" value="UNIVERSAL STRESS PROTEIN HP_0031"/>
    <property type="match status" value="1"/>
</dbReference>
<dbReference type="AlphaFoldDB" id="A0A858R4L6"/>
<name>A0A858R4L6_9PROT</name>
<dbReference type="Gene3D" id="3.40.50.12370">
    <property type="match status" value="1"/>
</dbReference>
<evidence type="ECO:0000259" key="2">
    <source>
        <dbReference type="Pfam" id="PF00582"/>
    </source>
</evidence>
<dbReference type="CDD" id="cd00293">
    <property type="entry name" value="USP-like"/>
    <property type="match status" value="1"/>
</dbReference>
<dbReference type="EMBL" id="CP051775">
    <property type="protein sequence ID" value="QJE72338.1"/>
    <property type="molecule type" value="Genomic_DNA"/>
</dbReference>
<evidence type="ECO:0000313" key="4">
    <source>
        <dbReference type="Proteomes" id="UP000501891"/>
    </source>
</evidence>
<evidence type="ECO:0000313" key="3">
    <source>
        <dbReference type="EMBL" id="QJE72338.1"/>
    </source>
</evidence>
<dbReference type="PANTHER" id="PTHR46268">
    <property type="entry name" value="STRESS RESPONSE PROTEIN NHAX"/>
    <property type="match status" value="1"/>
</dbReference>
<keyword evidence="4" id="KW-1185">Reference proteome</keyword>
<feature type="domain" description="UspA" evidence="2">
    <location>
        <begin position="168"/>
        <end position="287"/>
    </location>
</feature>
<proteinExistence type="inferred from homology"/>
<dbReference type="KEGG" id="acru:HHL28_03805"/>
<dbReference type="Proteomes" id="UP000501891">
    <property type="component" value="Chromosome"/>
</dbReference>
<dbReference type="InterPro" id="IPR006015">
    <property type="entry name" value="Universal_stress_UspA"/>
</dbReference>
<organism evidence="3 4">
    <name type="scientific">Aerophototrophica crusticola</name>
    <dbReference type="NCBI Taxonomy" id="1709002"/>
    <lineage>
        <taxon>Bacteria</taxon>
        <taxon>Pseudomonadati</taxon>
        <taxon>Pseudomonadota</taxon>
        <taxon>Alphaproteobacteria</taxon>
        <taxon>Rhodospirillales</taxon>
        <taxon>Rhodospirillaceae</taxon>
        <taxon>Aerophototrophica</taxon>
    </lineage>
</organism>
<sequence>MAFRKILCVLGGSPGDTAALATAFALARQRDGHVAVLVPQPDPRNAIPMVGEGVSGMMVSDIMKVMEQENSQRLTQARALFDAAVAQAGAVVAEHPSGPGGITASFHEADGIPEDAVVTAARVSDVTIFPSVSGDRDTAIVLALEACLMGSARPLVVAPPSGPEVVARRVAVAWNGSAEATRAVALALPVLCAADQVVVLTAETGKTAGSAARDLLDYLAWNGVRAQAQTVEVRGEAVGAALLRTALGAGADLLVMGGYGHSRLRELILGGVTRHVLGHAQIPVLMAH</sequence>
<protein>
    <submittedName>
        <fullName evidence="3">Universal stress protein</fullName>
    </submittedName>
</protein>
<comment type="similarity">
    <text evidence="1">Belongs to the universal stress protein A family.</text>
</comment>
<dbReference type="SUPFAM" id="SSF52402">
    <property type="entry name" value="Adenine nucleotide alpha hydrolases-like"/>
    <property type="match status" value="2"/>
</dbReference>
<dbReference type="PRINTS" id="PR01438">
    <property type="entry name" value="UNVRSLSTRESS"/>
</dbReference>
<dbReference type="InterPro" id="IPR006016">
    <property type="entry name" value="UspA"/>
</dbReference>
<dbReference type="Pfam" id="PF00582">
    <property type="entry name" value="Usp"/>
    <property type="match status" value="1"/>
</dbReference>
<evidence type="ECO:0000256" key="1">
    <source>
        <dbReference type="ARBA" id="ARBA00008791"/>
    </source>
</evidence>